<keyword evidence="8" id="KW-1185">Reference proteome</keyword>
<keyword evidence="1 3" id="KW-0732">Signal</keyword>
<feature type="region of interest" description="Disordered" evidence="2">
    <location>
        <begin position="242"/>
        <end position="261"/>
    </location>
</feature>
<feature type="chain" id="PRO_5038401370" evidence="3">
    <location>
        <begin position="23"/>
        <end position="261"/>
    </location>
</feature>
<dbReference type="Pfam" id="PF13205">
    <property type="entry name" value="Big_5"/>
    <property type="match status" value="2"/>
</dbReference>
<name>A0A7T5JNR1_9BACL</name>
<accession>A0A7T5JNR1</accession>
<dbReference type="Gene3D" id="2.60.40.3710">
    <property type="match status" value="1"/>
</dbReference>
<dbReference type="RefSeq" id="WP_198828023.1">
    <property type="nucleotide sequence ID" value="NZ_CP066308.1"/>
</dbReference>
<feature type="domain" description="SbsA Ig-like" evidence="4">
    <location>
        <begin position="39"/>
        <end position="142"/>
    </location>
</feature>
<evidence type="ECO:0000313" key="6">
    <source>
        <dbReference type="EMBL" id="QUO41526.1"/>
    </source>
</evidence>
<organism evidence="5 7">
    <name type="scientific">Brevibacillus composti</name>
    <dbReference type="NCBI Taxonomy" id="2796470"/>
    <lineage>
        <taxon>Bacteria</taxon>
        <taxon>Bacillati</taxon>
        <taxon>Bacillota</taxon>
        <taxon>Bacilli</taxon>
        <taxon>Bacillales</taxon>
        <taxon>Paenibacillaceae</taxon>
        <taxon>Brevibacillus</taxon>
    </lineage>
</organism>
<dbReference type="EMBL" id="CP073708">
    <property type="protein sequence ID" value="QUO41526.1"/>
    <property type="molecule type" value="Genomic_DNA"/>
</dbReference>
<feature type="domain" description="SbsA Ig-like" evidence="4">
    <location>
        <begin position="150"/>
        <end position="258"/>
    </location>
</feature>
<feature type="compositionally biased region" description="Polar residues" evidence="2">
    <location>
        <begin position="249"/>
        <end position="261"/>
    </location>
</feature>
<dbReference type="Proteomes" id="UP000677234">
    <property type="component" value="Chromosome"/>
</dbReference>
<evidence type="ECO:0000256" key="3">
    <source>
        <dbReference type="SAM" id="SignalP"/>
    </source>
</evidence>
<evidence type="ECO:0000256" key="2">
    <source>
        <dbReference type="SAM" id="MobiDB-lite"/>
    </source>
</evidence>
<evidence type="ECO:0000313" key="8">
    <source>
        <dbReference type="Proteomes" id="UP000677234"/>
    </source>
</evidence>
<reference evidence="6" key="2">
    <citation type="submission" date="2021-04" db="EMBL/GenBank/DDBJ databases">
        <title>Brevibacillus composti FJAT-54423, complete genome.</title>
        <authorList>
            <person name="Tang R."/>
        </authorList>
    </citation>
    <scope>NUCLEOTIDE SEQUENCE</scope>
    <source>
        <strain evidence="6">FJAT-54424</strain>
    </source>
</reference>
<protein>
    <submittedName>
        <fullName evidence="5">Ig-like domain-containing protein</fullName>
    </submittedName>
</protein>
<evidence type="ECO:0000256" key="1">
    <source>
        <dbReference type="ARBA" id="ARBA00022729"/>
    </source>
</evidence>
<evidence type="ECO:0000313" key="5">
    <source>
        <dbReference type="EMBL" id="QQE74444.1"/>
    </source>
</evidence>
<dbReference type="EMBL" id="CP066308">
    <property type="protein sequence ID" value="QQE74444.1"/>
    <property type="molecule type" value="Genomic_DNA"/>
</dbReference>
<proteinExistence type="predicted"/>
<dbReference type="AlphaFoldDB" id="A0A7T5JNR1"/>
<evidence type="ECO:0000259" key="4">
    <source>
        <dbReference type="Pfam" id="PF13205"/>
    </source>
</evidence>
<dbReference type="Proteomes" id="UP000595847">
    <property type="component" value="Chromosome"/>
</dbReference>
<feature type="signal peptide" evidence="3">
    <location>
        <begin position="1"/>
        <end position="22"/>
    </location>
</feature>
<evidence type="ECO:0000313" key="7">
    <source>
        <dbReference type="Proteomes" id="UP000595847"/>
    </source>
</evidence>
<gene>
    <name evidence="5" type="ORF">JD108_22010</name>
    <name evidence="6" type="ORF">KDJ56_21945</name>
</gene>
<reference evidence="5 7" key="1">
    <citation type="submission" date="2020-12" db="EMBL/GenBank/DDBJ databases">
        <title>strain FJAT-54423T represents a novel species of the genus Brevibacillus.</title>
        <authorList>
            <person name="Tang R."/>
        </authorList>
    </citation>
    <scope>NUCLEOTIDE SEQUENCE [LARGE SCALE GENOMIC DNA]</scope>
    <source>
        <strain evidence="5 7">FJAT-54423</strain>
    </source>
</reference>
<dbReference type="InterPro" id="IPR032812">
    <property type="entry name" value="SbsA_Ig"/>
</dbReference>
<dbReference type="KEGG" id="bcop:JD108_22010"/>
<sequence length="261" mass="28462">MKRRRKGTWVLGMVMLMLAAFAFVPAADASQGTGWTAVIKPANHAQDVDPDALVTLVFPDKVKAKTGKDLTNSSIPSLVKLVNSKKRNIPYTAKWDSGKKIITIDPVGDLEAGERFTVTLVENKLKDGQGRLNRGVSSTFTTKKAVDKIAPVATILPGHGAKSVKLDEKVTIQFAEPVMLADGTALSSKLARQLVEVTDKYGKPVAHSVTWNKSKRTLTIKPKGKWQPHSSYQIDVRPHLLKDEAGNRNPGQRTQFTTAGK</sequence>